<dbReference type="RefSeq" id="WP_199832995.1">
    <property type="nucleotide sequence ID" value="NZ_JBPJFI010000001.1"/>
</dbReference>
<gene>
    <name evidence="1" type="ORF">FB563_4172</name>
</gene>
<name>A0A542UJ61_9ACTN</name>
<protein>
    <submittedName>
        <fullName evidence="1">Uncharacterized protein</fullName>
    </submittedName>
</protein>
<sequence>MSASAERERWELQAEGGVGPLRFGMSPAEVAQALLVSEPEARVGGPYGQEDFPGGVKAFYDAGELACVALDAVAGPQVFLADFPLAGSDPAQGHQFLLDHAAEHGNWVLYTPDASLSLTDLGILLREQRVGEALLTRPLFVKEEWLESEYYRDHLPLEGVPG</sequence>
<evidence type="ECO:0000313" key="2">
    <source>
        <dbReference type="Proteomes" id="UP000318103"/>
    </source>
</evidence>
<organism evidence="1 2">
    <name type="scientific">Streptomyces puniciscabiei</name>
    <dbReference type="NCBI Taxonomy" id="164348"/>
    <lineage>
        <taxon>Bacteria</taxon>
        <taxon>Bacillati</taxon>
        <taxon>Actinomycetota</taxon>
        <taxon>Actinomycetes</taxon>
        <taxon>Kitasatosporales</taxon>
        <taxon>Streptomycetaceae</taxon>
        <taxon>Streptomyces</taxon>
    </lineage>
</organism>
<dbReference type="EMBL" id="VFNX01000001">
    <property type="protein sequence ID" value="TQK99116.1"/>
    <property type="molecule type" value="Genomic_DNA"/>
</dbReference>
<keyword evidence="2" id="KW-1185">Reference proteome</keyword>
<reference evidence="1 2" key="1">
    <citation type="submission" date="2019-06" db="EMBL/GenBank/DDBJ databases">
        <title>Sequencing the genomes of 1000 actinobacteria strains.</title>
        <authorList>
            <person name="Klenk H.-P."/>
        </authorList>
    </citation>
    <scope>NUCLEOTIDE SEQUENCE [LARGE SCALE GENOMIC DNA]</scope>
    <source>
        <strain evidence="1 2">DSM 41929</strain>
    </source>
</reference>
<evidence type="ECO:0000313" key="1">
    <source>
        <dbReference type="EMBL" id="TQK99116.1"/>
    </source>
</evidence>
<dbReference type="AlphaFoldDB" id="A0A542UJ61"/>
<comment type="caution">
    <text evidence="1">The sequence shown here is derived from an EMBL/GenBank/DDBJ whole genome shotgun (WGS) entry which is preliminary data.</text>
</comment>
<dbReference type="Proteomes" id="UP000318103">
    <property type="component" value="Unassembled WGS sequence"/>
</dbReference>
<proteinExistence type="predicted"/>
<accession>A0A542UJ61</accession>